<keyword evidence="1" id="KW-0472">Membrane</keyword>
<dbReference type="Proteomes" id="UP001374579">
    <property type="component" value="Unassembled WGS sequence"/>
</dbReference>
<evidence type="ECO:0000313" key="3">
    <source>
        <dbReference type="Proteomes" id="UP001374579"/>
    </source>
</evidence>
<gene>
    <name evidence="2" type="ORF">V1264_000370</name>
</gene>
<feature type="transmembrane region" description="Helical" evidence="1">
    <location>
        <begin position="89"/>
        <end position="108"/>
    </location>
</feature>
<keyword evidence="3" id="KW-1185">Reference proteome</keyword>
<dbReference type="AlphaFoldDB" id="A0AAN9GNF4"/>
<sequence>MPRKLSTSLSDLVLALSVVHFVYCVFWENFFAAFGLSIQGMAAGVGVYRFALSHPDSSVTNAHTTFSWLAQVAGVPLLGVSFAHNTIPIMVNLNFLFVVCAVVASRFVDAGLAKLLTEAASGFGMLTILVVCLRFFNLYGLLGAASYIASGLVIGSEGYLHGIPRVDILHYVLAIGNIFFRMALV</sequence>
<protein>
    <submittedName>
        <fullName evidence="2">Uncharacterized protein</fullName>
    </submittedName>
</protein>
<evidence type="ECO:0000256" key="1">
    <source>
        <dbReference type="SAM" id="Phobius"/>
    </source>
</evidence>
<evidence type="ECO:0000313" key="2">
    <source>
        <dbReference type="EMBL" id="KAK7114286.1"/>
    </source>
</evidence>
<name>A0AAN9GNF4_9CAEN</name>
<keyword evidence="1" id="KW-1133">Transmembrane helix</keyword>
<proteinExistence type="predicted"/>
<keyword evidence="1" id="KW-0812">Transmembrane</keyword>
<organism evidence="2 3">
    <name type="scientific">Littorina saxatilis</name>
    <dbReference type="NCBI Taxonomy" id="31220"/>
    <lineage>
        <taxon>Eukaryota</taxon>
        <taxon>Metazoa</taxon>
        <taxon>Spiralia</taxon>
        <taxon>Lophotrochozoa</taxon>
        <taxon>Mollusca</taxon>
        <taxon>Gastropoda</taxon>
        <taxon>Caenogastropoda</taxon>
        <taxon>Littorinimorpha</taxon>
        <taxon>Littorinoidea</taxon>
        <taxon>Littorinidae</taxon>
        <taxon>Littorina</taxon>
    </lineage>
</organism>
<reference evidence="2 3" key="1">
    <citation type="submission" date="2024-02" db="EMBL/GenBank/DDBJ databases">
        <title>Chromosome-scale genome assembly of the rough periwinkle Littorina saxatilis.</title>
        <authorList>
            <person name="De Jode A."/>
            <person name="Faria R."/>
            <person name="Formenti G."/>
            <person name="Sims Y."/>
            <person name="Smith T.P."/>
            <person name="Tracey A."/>
            <person name="Wood J.M.D."/>
            <person name="Zagrodzka Z.B."/>
            <person name="Johannesson K."/>
            <person name="Butlin R.K."/>
            <person name="Leder E.H."/>
        </authorList>
    </citation>
    <scope>NUCLEOTIDE SEQUENCE [LARGE SCALE GENOMIC DNA]</scope>
    <source>
        <strain evidence="2">Snail1</strain>
        <tissue evidence="2">Muscle</tissue>
    </source>
</reference>
<accession>A0AAN9GNF4</accession>
<comment type="caution">
    <text evidence="2">The sequence shown here is derived from an EMBL/GenBank/DDBJ whole genome shotgun (WGS) entry which is preliminary data.</text>
</comment>
<feature type="transmembrane region" description="Helical" evidence="1">
    <location>
        <begin position="168"/>
        <end position="184"/>
    </location>
</feature>
<dbReference type="EMBL" id="JBAMIC010000001">
    <property type="protein sequence ID" value="KAK7114286.1"/>
    <property type="molecule type" value="Genomic_DNA"/>
</dbReference>
<feature type="transmembrane region" description="Helical" evidence="1">
    <location>
        <begin position="120"/>
        <end position="148"/>
    </location>
</feature>